<dbReference type="EC" id="2.1.1.192" evidence="12"/>
<dbReference type="PANTHER" id="PTHR30544:SF5">
    <property type="entry name" value="RADICAL SAM CORE DOMAIN-CONTAINING PROTEIN"/>
    <property type="match status" value="1"/>
</dbReference>
<dbReference type="AlphaFoldDB" id="A0A644XDT1"/>
<evidence type="ECO:0000256" key="9">
    <source>
        <dbReference type="ARBA" id="ARBA00023004"/>
    </source>
</evidence>
<dbReference type="GO" id="GO:0046872">
    <property type="term" value="F:metal ion binding"/>
    <property type="evidence" value="ECO:0007669"/>
    <property type="project" value="UniProtKB-KW"/>
</dbReference>
<evidence type="ECO:0000256" key="6">
    <source>
        <dbReference type="ARBA" id="ARBA00022679"/>
    </source>
</evidence>
<organism evidence="12">
    <name type="scientific">bioreactor metagenome</name>
    <dbReference type="NCBI Taxonomy" id="1076179"/>
    <lineage>
        <taxon>unclassified sequences</taxon>
        <taxon>metagenomes</taxon>
        <taxon>ecological metagenomes</taxon>
    </lineage>
</organism>
<keyword evidence="9" id="KW-0408">Iron</keyword>
<evidence type="ECO:0000259" key="11">
    <source>
        <dbReference type="PROSITE" id="PS51918"/>
    </source>
</evidence>
<keyword evidence="8" id="KW-0479">Metal-binding</keyword>
<evidence type="ECO:0000256" key="4">
    <source>
        <dbReference type="ARBA" id="ARBA00022490"/>
    </source>
</evidence>
<feature type="domain" description="Radical SAM core" evidence="11">
    <location>
        <begin position="39"/>
        <end position="258"/>
    </location>
</feature>
<keyword evidence="6 12" id="KW-0808">Transferase</keyword>
<evidence type="ECO:0000256" key="3">
    <source>
        <dbReference type="ARBA" id="ARBA00022485"/>
    </source>
</evidence>
<comment type="subcellular location">
    <subcellularLocation>
        <location evidence="2">Cytoplasm</location>
    </subcellularLocation>
</comment>
<dbReference type="GO" id="GO:0008173">
    <property type="term" value="F:RNA methyltransferase activity"/>
    <property type="evidence" value="ECO:0007669"/>
    <property type="project" value="InterPro"/>
</dbReference>
<evidence type="ECO:0000313" key="12">
    <source>
        <dbReference type="EMBL" id="MPM14355.1"/>
    </source>
</evidence>
<dbReference type="GO" id="GO:0070475">
    <property type="term" value="P:rRNA base methylation"/>
    <property type="evidence" value="ECO:0007669"/>
    <property type="project" value="TreeGrafter"/>
</dbReference>
<keyword evidence="5 12" id="KW-0489">Methyltransferase</keyword>
<keyword evidence="10" id="KW-0411">Iron-sulfur</keyword>
<gene>
    <name evidence="12" type="primary">rlmN_18</name>
    <name evidence="12" type="ORF">SDC9_60717</name>
</gene>
<keyword evidence="7" id="KW-0949">S-adenosyl-L-methionine</keyword>
<dbReference type="SUPFAM" id="SSF102114">
    <property type="entry name" value="Radical SAM enzymes"/>
    <property type="match status" value="1"/>
</dbReference>
<dbReference type="SFLD" id="SFLDF00275">
    <property type="entry name" value="adenosine_C2_methyltransferase"/>
    <property type="match status" value="1"/>
</dbReference>
<dbReference type="InterPro" id="IPR013785">
    <property type="entry name" value="Aldolase_TIM"/>
</dbReference>
<accession>A0A644XDT1</accession>
<evidence type="ECO:0000256" key="8">
    <source>
        <dbReference type="ARBA" id="ARBA00022723"/>
    </source>
</evidence>
<sequence>MNNNEGLITVVKRVNERNTVKYLFKLLDGNYIETVSISRRGGTTLCISTQVGCAVRCIFCESGKYGLVRNLSTMEIIAQYRMVKEKTNRIVFMGMGEPLHNYKNLIEAIHILRDRGGINFPTEGITISTVAPLRQMKLLREEHIKVQLTVSLHATTQKTRNYLIPNMSIYPLAEVVKSIVSYSERHSRTVVVAYMPLCGINDSVADAMRLVRWFAGKRLRINLLPYNFTGAEIVAPTKCRLAGFKRMLEDGGMEVTIRESMGESIYAACGQLSGGFRTRYKN</sequence>
<evidence type="ECO:0000256" key="10">
    <source>
        <dbReference type="ARBA" id="ARBA00023014"/>
    </source>
</evidence>
<comment type="caution">
    <text evidence="12">The sequence shown here is derived from an EMBL/GenBank/DDBJ whole genome shotgun (WGS) entry which is preliminary data.</text>
</comment>
<dbReference type="GO" id="GO:0005737">
    <property type="term" value="C:cytoplasm"/>
    <property type="evidence" value="ECO:0007669"/>
    <property type="project" value="UniProtKB-SubCell"/>
</dbReference>
<evidence type="ECO:0000256" key="7">
    <source>
        <dbReference type="ARBA" id="ARBA00022691"/>
    </source>
</evidence>
<dbReference type="GO" id="GO:0030488">
    <property type="term" value="P:tRNA methylation"/>
    <property type="evidence" value="ECO:0007669"/>
    <property type="project" value="TreeGrafter"/>
</dbReference>
<proteinExistence type="predicted"/>
<evidence type="ECO:0000256" key="2">
    <source>
        <dbReference type="ARBA" id="ARBA00004496"/>
    </source>
</evidence>
<dbReference type="EMBL" id="VSSQ01002265">
    <property type="protein sequence ID" value="MPM14355.1"/>
    <property type="molecule type" value="Genomic_DNA"/>
</dbReference>
<comment type="cofactor">
    <cofactor evidence="1">
        <name>[4Fe-4S] cluster</name>
        <dbReference type="ChEBI" id="CHEBI:49883"/>
    </cofactor>
</comment>
<protein>
    <submittedName>
        <fullName evidence="12">Putative dual-specificity RNA methyltransferase RlmN</fullName>
        <ecNumber evidence="12">2.1.1.192</ecNumber>
    </submittedName>
</protein>
<dbReference type="SFLD" id="SFLDS00029">
    <property type="entry name" value="Radical_SAM"/>
    <property type="match status" value="1"/>
</dbReference>
<name>A0A644XDT1_9ZZZZ</name>
<dbReference type="InterPro" id="IPR004383">
    <property type="entry name" value="rRNA_lsu_MTrfase_RlmN/Cfr"/>
</dbReference>
<reference evidence="12" key="1">
    <citation type="submission" date="2019-08" db="EMBL/GenBank/DDBJ databases">
        <authorList>
            <person name="Kucharzyk K."/>
            <person name="Murdoch R.W."/>
            <person name="Higgins S."/>
            <person name="Loffler F."/>
        </authorList>
    </citation>
    <scope>NUCLEOTIDE SEQUENCE</scope>
</reference>
<keyword evidence="3" id="KW-0004">4Fe-4S</keyword>
<dbReference type="Pfam" id="PF04055">
    <property type="entry name" value="Radical_SAM"/>
    <property type="match status" value="1"/>
</dbReference>
<dbReference type="Gene3D" id="3.20.20.70">
    <property type="entry name" value="Aldolase class I"/>
    <property type="match status" value="1"/>
</dbReference>
<keyword evidence="4" id="KW-0963">Cytoplasm</keyword>
<dbReference type="InterPro" id="IPR040072">
    <property type="entry name" value="Methyltransferase_A"/>
</dbReference>
<dbReference type="GO" id="GO:0051539">
    <property type="term" value="F:4 iron, 4 sulfur cluster binding"/>
    <property type="evidence" value="ECO:0007669"/>
    <property type="project" value="UniProtKB-KW"/>
</dbReference>
<dbReference type="PROSITE" id="PS51918">
    <property type="entry name" value="RADICAL_SAM"/>
    <property type="match status" value="1"/>
</dbReference>
<dbReference type="InterPro" id="IPR007197">
    <property type="entry name" value="rSAM"/>
</dbReference>
<dbReference type="PANTHER" id="PTHR30544">
    <property type="entry name" value="23S RRNA METHYLTRANSFERASE"/>
    <property type="match status" value="1"/>
</dbReference>
<dbReference type="SFLD" id="SFLDG01062">
    <property type="entry name" value="methyltransferase_(Class_A)"/>
    <property type="match status" value="1"/>
</dbReference>
<evidence type="ECO:0000256" key="5">
    <source>
        <dbReference type="ARBA" id="ARBA00022603"/>
    </source>
</evidence>
<dbReference type="CDD" id="cd01335">
    <property type="entry name" value="Radical_SAM"/>
    <property type="match status" value="1"/>
</dbReference>
<evidence type="ECO:0000256" key="1">
    <source>
        <dbReference type="ARBA" id="ARBA00001966"/>
    </source>
</evidence>
<dbReference type="InterPro" id="IPR058240">
    <property type="entry name" value="rSAM_sf"/>
</dbReference>